<dbReference type="CDD" id="cd01879">
    <property type="entry name" value="FeoB"/>
    <property type="match status" value="1"/>
</dbReference>
<dbReference type="SUPFAM" id="SSF52540">
    <property type="entry name" value="P-loop containing nucleoside triphosphate hydrolases"/>
    <property type="match status" value="1"/>
</dbReference>
<evidence type="ECO:0000256" key="1">
    <source>
        <dbReference type="ARBA" id="ARBA00003926"/>
    </source>
</evidence>
<feature type="binding site" evidence="15">
    <location>
        <begin position="52"/>
        <end position="55"/>
    </location>
    <ligand>
        <name>GTP</name>
        <dbReference type="ChEBI" id="CHEBI:37565"/>
        <label>1</label>
    </ligand>
</feature>
<dbReference type="InterPro" id="IPR041069">
    <property type="entry name" value="FeoB_Cyto"/>
</dbReference>
<dbReference type="PANTHER" id="PTHR43185">
    <property type="entry name" value="FERROUS IRON TRANSPORT PROTEIN B"/>
    <property type="match status" value="1"/>
</dbReference>
<feature type="transmembrane region" description="Helical" evidence="17">
    <location>
        <begin position="282"/>
        <end position="300"/>
    </location>
</feature>
<feature type="domain" description="FeoB-type G" evidence="18">
    <location>
        <begin position="1"/>
        <end position="161"/>
    </location>
</feature>
<evidence type="ECO:0000313" key="20">
    <source>
        <dbReference type="Proteomes" id="UP000539953"/>
    </source>
</evidence>
<dbReference type="InterPro" id="IPR027417">
    <property type="entry name" value="P-loop_NTPase"/>
</dbReference>
<keyword evidence="3 17" id="KW-0813">Transport</keyword>
<feature type="binding site" evidence="16">
    <location>
        <position position="21"/>
    </location>
    <ligand>
        <name>Mg(2+)</name>
        <dbReference type="ChEBI" id="CHEBI:18420"/>
        <label>2</label>
    </ligand>
</feature>
<evidence type="ECO:0000256" key="12">
    <source>
        <dbReference type="ARBA" id="ARBA00023134"/>
    </source>
</evidence>
<dbReference type="PROSITE" id="PS51711">
    <property type="entry name" value="G_FEOB"/>
    <property type="match status" value="1"/>
</dbReference>
<dbReference type="Pfam" id="PF07664">
    <property type="entry name" value="FeoB_C"/>
    <property type="match status" value="1"/>
</dbReference>
<keyword evidence="5 17" id="KW-0410">Iron transport</keyword>
<evidence type="ECO:0000256" key="17">
    <source>
        <dbReference type="RuleBase" id="RU362098"/>
    </source>
</evidence>
<keyword evidence="16" id="KW-0460">Magnesium</keyword>
<feature type="transmembrane region" description="Helical" evidence="17">
    <location>
        <begin position="389"/>
        <end position="411"/>
    </location>
</feature>
<feature type="transmembrane region" description="Helical" evidence="17">
    <location>
        <begin position="551"/>
        <end position="571"/>
    </location>
</feature>
<keyword evidence="6" id="KW-0997">Cell inner membrane</keyword>
<feature type="transmembrane region" description="Helical" evidence="17">
    <location>
        <begin position="345"/>
        <end position="369"/>
    </location>
</feature>
<evidence type="ECO:0000256" key="9">
    <source>
        <dbReference type="ARBA" id="ARBA00022989"/>
    </source>
</evidence>
<feature type="binding site" evidence="15">
    <location>
        <begin position="32"/>
        <end position="36"/>
    </location>
    <ligand>
        <name>GTP</name>
        <dbReference type="ChEBI" id="CHEBI:37565"/>
        <label>1</label>
    </ligand>
</feature>
<evidence type="ECO:0000256" key="2">
    <source>
        <dbReference type="ARBA" id="ARBA00004429"/>
    </source>
</evidence>
<evidence type="ECO:0000256" key="8">
    <source>
        <dbReference type="ARBA" id="ARBA00022741"/>
    </source>
</evidence>
<evidence type="ECO:0000256" key="4">
    <source>
        <dbReference type="ARBA" id="ARBA00022475"/>
    </source>
</evidence>
<comment type="similarity">
    <text evidence="17">Belongs to the TRAFAC class TrmE-Era-EngA-EngB-Septin-like GTPase superfamily. FeoB GTPase (TC 9.A.8) family.</text>
</comment>
<keyword evidence="9 17" id="KW-1133">Transmembrane helix</keyword>
<dbReference type="Pfam" id="PF07670">
    <property type="entry name" value="Gate"/>
    <property type="match status" value="2"/>
</dbReference>
<keyword evidence="13 17" id="KW-0472">Membrane</keyword>
<dbReference type="InterPro" id="IPR011642">
    <property type="entry name" value="Gate_dom"/>
</dbReference>
<feature type="transmembrane region" description="Helical" evidence="17">
    <location>
        <begin position="513"/>
        <end position="531"/>
    </location>
</feature>
<evidence type="ECO:0000256" key="6">
    <source>
        <dbReference type="ARBA" id="ARBA00022519"/>
    </source>
</evidence>
<sequence length="704" mass="77882">MIIALAGNPNSGKTTLFNNLTGGSQYVGNWPGVTVEKKDGKLKGHPDVTIQDLPGIYSLSPYSLEEVVARQYLVNEKPDAIINIIDGTNIERNLYLTTQLLELEIPMILAINMIDLVRKNGDQINVKKLENDLGCKVIEMSALKGENALEVAEAAIQMVQEHTGIPQNPHVFTGSVEHALAHIEESIEPIVGSKGLRWFAVKVFERDERAIREMGLSKEILDHVESHIRDCEKELDDDAESIITSQRYDYIAKVMLECVKKKRARGELSVSDKIDKIVTNRILGLPIFFAIMWFVYYVSVSTLGTWMTDWTNDVLFGEIIPPAVSTFCESVGMAGWLESLIVDGIIGGVGTVLGFVPQILLIFLFLAILEDCGYMARIAFVLGRIFRRFGLSGKSFIPILISTGCGVPGIMGTRTIENEKDRRMTIMLTTFIPCSAKTEIIAMITTEFFPGNVWVAWSMWVLSFLVIIFSGIALKKTKLFAGETAPFVMELPAYHFPSGKNVALRVWDRGKHFIVKAGTIIFSIVVIVWFLESFSWSLQLLDPETQLDQSILASIGGALAWIFAPLGFGSWQGTVAIITAEMAKETATSTVVMLAGKAGITSLFTPIAALSFMAMNLFDPPCIAAMSACMREMGDRKWGWIAIGYQFMLGYCLSLVIYQMGSWLFYGAAFGFGQIVAIVIIVAALYFIFRPVPQKQINTQTAEA</sequence>
<keyword evidence="16" id="KW-0479">Metal-binding</keyword>
<dbReference type="Gene3D" id="1.10.287.1770">
    <property type="match status" value="1"/>
</dbReference>
<dbReference type="NCBIfam" id="TIGR00231">
    <property type="entry name" value="small_GTP"/>
    <property type="match status" value="1"/>
</dbReference>
<evidence type="ECO:0000256" key="16">
    <source>
        <dbReference type="PIRSR" id="PIRSR603373-2"/>
    </source>
</evidence>
<evidence type="ECO:0000256" key="13">
    <source>
        <dbReference type="ARBA" id="ARBA00023136"/>
    </source>
</evidence>
<dbReference type="Pfam" id="PF17910">
    <property type="entry name" value="FeoB_Cyto"/>
    <property type="match status" value="1"/>
</dbReference>
<dbReference type="GO" id="GO:0015093">
    <property type="term" value="F:ferrous iron transmembrane transporter activity"/>
    <property type="evidence" value="ECO:0007669"/>
    <property type="project" value="UniProtKB-UniRule"/>
</dbReference>
<comment type="caution">
    <text evidence="19">The sequence shown here is derived from an EMBL/GenBank/DDBJ whole genome shotgun (WGS) entry which is preliminary data.</text>
</comment>
<keyword evidence="7 17" id="KW-0812">Transmembrane</keyword>
<proteinExistence type="inferred from homology"/>
<evidence type="ECO:0000256" key="3">
    <source>
        <dbReference type="ARBA" id="ARBA00022448"/>
    </source>
</evidence>
<feature type="transmembrane region" description="Helical" evidence="17">
    <location>
        <begin position="638"/>
        <end position="658"/>
    </location>
</feature>
<evidence type="ECO:0000256" key="11">
    <source>
        <dbReference type="ARBA" id="ARBA00023065"/>
    </source>
</evidence>
<keyword evidence="10 17" id="KW-0408">Iron</keyword>
<keyword evidence="12 15" id="KW-0342">GTP-binding</keyword>
<feature type="binding site" evidence="16">
    <location>
        <position position="22"/>
    </location>
    <ligand>
        <name>Mg(2+)</name>
        <dbReference type="ChEBI" id="CHEBI:18420"/>
        <label>1</label>
    </ligand>
</feature>
<keyword evidence="4" id="KW-1003">Cell membrane</keyword>
<organism evidence="19 20">
    <name type="scientific">Catenisphaera adipataccumulans</name>
    <dbReference type="NCBI Taxonomy" id="700500"/>
    <lineage>
        <taxon>Bacteria</taxon>
        <taxon>Bacillati</taxon>
        <taxon>Bacillota</taxon>
        <taxon>Erysipelotrichia</taxon>
        <taxon>Erysipelotrichales</taxon>
        <taxon>Erysipelotrichaceae</taxon>
        <taxon>Catenisphaera</taxon>
    </lineage>
</organism>
<dbReference type="InterPro" id="IPR011640">
    <property type="entry name" value="Fe2_transport_prot_B_C"/>
</dbReference>
<dbReference type="InterPro" id="IPR030389">
    <property type="entry name" value="G_FEOB_dom"/>
</dbReference>
<gene>
    <name evidence="19" type="ORF">HNQ47_000308</name>
</gene>
<reference evidence="19 20" key="1">
    <citation type="submission" date="2020-08" db="EMBL/GenBank/DDBJ databases">
        <title>Genomic Encyclopedia of Type Strains, Phase IV (KMG-IV): sequencing the most valuable type-strain genomes for metagenomic binning, comparative biology and taxonomic classification.</title>
        <authorList>
            <person name="Goeker M."/>
        </authorList>
    </citation>
    <scope>NUCLEOTIDE SEQUENCE [LARGE SCALE GENOMIC DNA]</scope>
    <source>
        <strain evidence="19 20">DSM 25799</strain>
    </source>
</reference>
<comment type="function">
    <text evidence="1 17">Probable transporter of a GTP-driven Fe(2+) uptake system.</text>
</comment>
<dbReference type="EMBL" id="JACHHK010000001">
    <property type="protein sequence ID" value="MBB5182305.1"/>
    <property type="molecule type" value="Genomic_DNA"/>
</dbReference>
<evidence type="ECO:0000256" key="15">
    <source>
        <dbReference type="PIRSR" id="PIRSR603373-1"/>
    </source>
</evidence>
<keyword evidence="8 15" id="KW-0547">Nucleotide-binding</keyword>
<comment type="subcellular location">
    <subcellularLocation>
        <location evidence="2">Cell inner membrane</location>
        <topology evidence="2">Multi-pass membrane protein</topology>
    </subcellularLocation>
    <subcellularLocation>
        <location evidence="17">Cell membrane</location>
        <topology evidence="17">Multi-pass membrane protein</topology>
    </subcellularLocation>
</comment>
<dbReference type="GO" id="GO:0005525">
    <property type="term" value="F:GTP binding"/>
    <property type="evidence" value="ECO:0007669"/>
    <property type="project" value="UniProtKB-KW"/>
</dbReference>
<name>A0A7W8FW44_9FIRM</name>
<feature type="binding site" evidence="15">
    <location>
        <begin position="7"/>
        <end position="14"/>
    </location>
    <ligand>
        <name>GTP</name>
        <dbReference type="ChEBI" id="CHEBI:37565"/>
        <label>1</label>
    </ligand>
</feature>
<dbReference type="FunFam" id="3.40.50.300:FF:000426">
    <property type="entry name" value="Ferrous iron transport protein B"/>
    <property type="match status" value="1"/>
</dbReference>
<keyword evidence="20" id="KW-1185">Reference proteome</keyword>
<dbReference type="InterPro" id="IPR050860">
    <property type="entry name" value="FeoB_GTPase"/>
</dbReference>
<dbReference type="Proteomes" id="UP000539953">
    <property type="component" value="Unassembled WGS sequence"/>
</dbReference>
<evidence type="ECO:0000256" key="14">
    <source>
        <dbReference type="NCBIfam" id="TIGR00437"/>
    </source>
</evidence>
<feature type="transmembrane region" description="Helical" evidence="17">
    <location>
        <begin position="454"/>
        <end position="474"/>
    </location>
</feature>
<feature type="binding site" evidence="15">
    <location>
        <begin position="112"/>
        <end position="115"/>
    </location>
    <ligand>
        <name>GTP</name>
        <dbReference type="ChEBI" id="CHEBI:37565"/>
        <label>1</label>
    </ligand>
</feature>
<dbReference type="PANTHER" id="PTHR43185:SF1">
    <property type="entry name" value="FE(2+) TRANSPORTER FEOB"/>
    <property type="match status" value="1"/>
</dbReference>
<dbReference type="AlphaFoldDB" id="A0A7W8FW44"/>
<dbReference type="Gene3D" id="3.40.50.300">
    <property type="entry name" value="P-loop containing nucleotide triphosphate hydrolases"/>
    <property type="match status" value="1"/>
</dbReference>
<dbReference type="GO" id="GO:0046872">
    <property type="term" value="F:metal ion binding"/>
    <property type="evidence" value="ECO:0007669"/>
    <property type="project" value="UniProtKB-KW"/>
</dbReference>
<dbReference type="InterPro" id="IPR005225">
    <property type="entry name" value="Small_GTP-bd"/>
</dbReference>
<protein>
    <recommendedName>
        <fullName evidence="14 17">Ferrous iron transport protein B</fullName>
    </recommendedName>
</protein>
<keyword evidence="11" id="KW-0406">Ion transport</keyword>
<dbReference type="Pfam" id="PF02421">
    <property type="entry name" value="FeoB_N"/>
    <property type="match status" value="1"/>
</dbReference>
<feature type="binding site" evidence="16">
    <location>
        <position position="18"/>
    </location>
    <ligand>
        <name>Mg(2+)</name>
        <dbReference type="ChEBI" id="CHEBI:18420"/>
        <label>2</label>
    </ligand>
</feature>
<evidence type="ECO:0000256" key="7">
    <source>
        <dbReference type="ARBA" id="ARBA00022692"/>
    </source>
</evidence>
<dbReference type="InterPro" id="IPR003373">
    <property type="entry name" value="Fe2_transport_prot-B"/>
</dbReference>
<evidence type="ECO:0000256" key="5">
    <source>
        <dbReference type="ARBA" id="ARBA00022496"/>
    </source>
</evidence>
<dbReference type="RefSeq" id="WP_183326849.1">
    <property type="nucleotide sequence ID" value="NZ_JACHHK010000001.1"/>
</dbReference>
<evidence type="ECO:0000259" key="18">
    <source>
        <dbReference type="PROSITE" id="PS51711"/>
    </source>
</evidence>
<dbReference type="GO" id="GO:0005886">
    <property type="term" value="C:plasma membrane"/>
    <property type="evidence" value="ECO:0007669"/>
    <property type="project" value="UniProtKB-SubCell"/>
</dbReference>
<evidence type="ECO:0000256" key="10">
    <source>
        <dbReference type="ARBA" id="ARBA00023004"/>
    </source>
</evidence>
<feature type="transmembrane region" description="Helical" evidence="17">
    <location>
        <begin position="665"/>
        <end position="689"/>
    </location>
</feature>
<accession>A0A7W8FW44</accession>
<evidence type="ECO:0000313" key="19">
    <source>
        <dbReference type="EMBL" id="MBB5182305.1"/>
    </source>
</evidence>
<dbReference type="NCBIfam" id="TIGR00437">
    <property type="entry name" value="feoB"/>
    <property type="match status" value="1"/>
</dbReference>